<dbReference type="Proteomes" id="UP000799324">
    <property type="component" value="Unassembled WGS sequence"/>
</dbReference>
<evidence type="ECO:0000313" key="11">
    <source>
        <dbReference type="Proteomes" id="UP000799324"/>
    </source>
</evidence>
<feature type="transmembrane region" description="Helical" evidence="8">
    <location>
        <begin position="53"/>
        <end position="75"/>
    </location>
</feature>
<keyword evidence="11" id="KW-1185">Reference proteome</keyword>
<dbReference type="SUPFAM" id="SSF103473">
    <property type="entry name" value="MFS general substrate transporter"/>
    <property type="match status" value="1"/>
</dbReference>
<dbReference type="InterPro" id="IPR051788">
    <property type="entry name" value="MFS_Transporter"/>
</dbReference>
<proteinExistence type="inferred from homology"/>
<comment type="similarity">
    <text evidence="2">Belongs to the major facilitator superfamily.</text>
</comment>
<dbReference type="PANTHER" id="PTHR23514">
    <property type="entry name" value="BYPASS OF STOP CODON PROTEIN 6"/>
    <property type="match status" value="1"/>
</dbReference>
<feature type="transmembrane region" description="Helical" evidence="8">
    <location>
        <begin position="258"/>
        <end position="281"/>
    </location>
</feature>
<evidence type="ECO:0000256" key="3">
    <source>
        <dbReference type="ARBA" id="ARBA00022448"/>
    </source>
</evidence>
<feature type="region of interest" description="Disordered" evidence="7">
    <location>
        <begin position="1"/>
        <end position="38"/>
    </location>
</feature>
<dbReference type="InterPro" id="IPR036259">
    <property type="entry name" value="MFS_trans_sf"/>
</dbReference>
<dbReference type="FunFam" id="1.20.1250.20:FF:000286">
    <property type="entry name" value="MFS efflux transporter"/>
    <property type="match status" value="1"/>
</dbReference>
<feature type="transmembrane region" description="Helical" evidence="8">
    <location>
        <begin position="349"/>
        <end position="371"/>
    </location>
</feature>
<evidence type="ECO:0000256" key="7">
    <source>
        <dbReference type="SAM" id="MobiDB-lite"/>
    </source>
</evidence>
<feature type="transmembrane region" description="Helical" evidence="8">
    <location>
        <begin position="293"/>
        <end position="313"/>
    </location>
</feature>
<feature type="transmembrane region" description="Helical" evidence="8">
    <location>
        <begin position="412"/>
        <end position="432"/>
    </location>
</feature>
<dbReference type="OrthoDB" id="413079at2759"/>
<evidence type="ECO:0000256" key="6">
    <source>
        <dbReference type="ARBA" id="ARBA00023136"/>
    </source>
</evidence>
<feature type="transmembrane region" description="Helical" evidence="8">
    <location>
        <begin position="143"/>
        <end position="165"/>
    </location>
</feature>
<feature type="transmembrane region" description="Helical" evidence="8">
    <location>
        <begin position="81"/>
        <end position="103"/>
    </location>
</feature>
<evidence type="ECO:0000256" key="4">
    <source>
        <dbReference type="ARBA" id="ARBA00022692"/>
    </source>
</evidence>
<dbReference type="InterPro" id="IPR020846">
    <property type="entry name" value="MFS_dom"/>
</dbReference>
<feature type="transmembrane region" description="Helical" evidence="8">
    <location>
        <begin position="325"/>
        <end position="343"/>
    </location>
</feature>
<dbReference type="PROSITE" id="PS50850">
    <property type="entry name" value="MFS"/>
    <property type="match status" value="1"/>
</dbReference>
<dbReference type="GO" id="GO:0016020">
    <property type="term" value="C:membrane"/>
    <property type="evidence" value="ECO:0007669"/>
    <property type="project" value="TreeGrafter"/>
</dbReference>
<keyword evidence="5 8" id="KW-1133">Transmembrane helix</keyword>
<feature type="transmembrane region" description="Helical" evidence="8">
    <location>
        <begin position="204"/>
        <end position="226"/>
    </location>
</feature>
<evidence type="ECO:0000256" key="8">
    <source>
        <dbReference type="SAM" id="Phobius"/>
    </source>
</evidence>
<dbReference type="Gene3D" id="1.20.1250.20">
    <property type="entry name" value="MFS general substrate transporter like domains"/>
    <property type="match status" value="2"/>
</dbReference>
<keyword evidence="4 8" id="KW-0812">Transmembrane</keyword>
<sequence length="450" mass="47955">MPISSRPDSTSETSPLLSSSVTPGLHPETTSDNRLNHNGLATHRSHASLELRLRIAAAMFSFLILGLLTSSLGVMLQPLSIYYHLTDIHAALIFIFGPIGYIFAAQSNTFIHTKFGQRGIAILGPVFHVLSTLALGLHPPFPMILVGLSVQAVGIGLLDGSWCAWAGSMKSANTVSGMLHGSFSAGAMLGPFSASAMMERGCSWYQWYQVLLGASVIELALLTFAFRHANASQYRVEKLSSSLSTSTDHSKTIFKYRAIWASAAYFLAYVGTETAISGWIVSFMRRSRHVSPYLAGLSSSGFWGGMAVGRLTLGAVTDRIGVRKATAGYFLLTIVFEVLFAIARVPAVSMVFMTLLGLFSGPLFPSGVVVLTRLLPAELHVPAVSLVASMGQIGAAVLPFGIGAVVQRLGIGVFQFALPVFSAVSLGLWLVFCMLKGDGGGRGDEGLEED</sequence>
<protein>
    <submittedName>
        <fullName evidence="10">MFS transporter-like protein</fullName>
    </submittedName>
</protein>
<reference evidence="10" key="1">
    <citation type="journal article" date="2020" name="Stud. Mycol.">
        <title>101 Dothideomycetes genomes: a test case for predicting lifestyles and emergence of pathogens.</title>
        <authorList>
            <person name="Haridas S."/>
            <person name="Albert R."/>
            <person name="Binder M."/>
            <person name="Bloem J."/>
            <person name="Labutti K."/>
            <person name="Salamov A."/>
            <person name="Andreopoulos B."/>
            <person name="Baker S."/>
            <person name="Barry K."/>
            <person name="Bills G."/>
            <person name="Bluhm B."/>
            <person name="Cannon C."/>
            <person name="Castanera R."/>
            <person name="Culley D."/>
            <person name="Daum C."/>
            <person name="Ezra D."/>
            <person name="Gonzalez J."/>
            <person name="Henrissat B."/>
            <person name="Kuo A."/>
            <person name="Liang C."/>
            <person name="Lipzen A."/>
            <person name="Lutzoni F."/>
            <person name="Magnuson J."/>
            <person name="Mondo S."/>
            <person name="Nolan M."/>
            <person name="Ohm R."/>
            <person name="Pangilinan J."/>
            <person name="Park H.-J."/>
            <person name="Ramirez L."/>
            <person name="Alfaro M."/>
            <person name="Sun H."/>
            <person name="Tritt A."/>
            <person name="Yoshinaga Y."/>
            <person name="Zwiers L.-H."/>
            <person name="Turgeon B."/>
            <person name="Goodwin S."/>
            <person name="Spatafora J."/>
            <person name="Crous P."/>
            <person name="Grigoriev I."/>
        </authorList>
    </citation>
    <scope>NUCLEOTIDE SEQUENCE</scope>
    <source>
        <strain evidence="10">CBS 122681</strain>
    </source>
</reference>
<comment type="subcellular location">
    <subcellularLocation>
        <location evidence="1">Endomembrane system</location>
        <topology evidence="1">Multi-pass membrane protein</topology>
    </subcellularLocation>
</comment>
<feature type="compositionally biased region" description="Low complexity" evidence="7">
    <location>
        <begin position="7"/>
        <end position="25"/>
    </location>
</feature>
<accession>A0A6A6TRL4</accession>
<dbReference type="GO" id="GO:0012505">
    <property type="term" value="C:endomembrane system"/>
    <property type="evidence" value="ECO:0007669"/>
    <property type="project" value="UniProtKB-SubCell"/>
</dbReference>
<organism evidence="10 11">
    <name type="scientific">Lophiostoma macrostomum CBS 122681</name>
    <dbReference type="NCBI Taxonomy" id="1314788"/>
    <lineage>
        <taxon>Eukaryota</taxon>
        <taxon>Fungi</taxon>
        <taxon>Dikarya</taxon>
        <taxon>Ascomycota</taxon>
        <taxon>Pezizomycotina</taxon>
        <taxon>Dothideomycetes</taxon>
        <taxon>Pleosporomycetidae</taxon>
        <taxon>Pleosporales</taxon>
        <taxon>Lophiostomataceae</taxon>
        <taxon>Lophiostoma</taxon>
    </lineage>
</organism>
<evidence type="ECO:0000256" key="5">
    <source>
        <dbReference type="ARBA" id="ARBA00022989"/>
    </source>
</evidence>
<keyword evidence="3" id="KW-0813">Transport</keyword>
<feature type="transmembrane region" description="Helical" evidence="8">
    <location>
        <begin position="383"/>
        <end position="406"/>
    </location>
</feature>
<evidence type="ECO:0000256" key="2">
    <source>
        <dbReference type="ARBA" id="ARBA00008335"/>
    </source>
</evidence>
<feature type="domain" description="Major facilitator superfamily (MFS) profile" evidence="9">
    <location>
        <begin position="54"/>
        <end position="440"/>
    </location>
</feature>
<feature type="transmembrane region" description="Helical" evidence="8">
    <location>
        <begin position="115"/>
        <end position="137"/>
    </location>
</feature>
<evidence type="ECO:0000259" key="9">
    <source>
        <dbReference type="PROSITE" id="PS50850"/>
    </source>
</evidence>
<dbReference type="EMBL" id="MU004289">
    <property type="protein sequence ID" value="KAF2662440.1"/>
    <property type="molecule type" value="Genomic_DNA"/>
</dbReference>
<keyword evidence="6 8" id="KW-0472">Membrane</keyword>
<evidence type="ECO:0000313" key="10">
    <source>
        <dbReference type="EMBL" id="KAF2662440.1"/>
    </source>
</evidence>
<gene>
    <name evidence="10" type="ORF">K491DRAFT_178358</name>
</gene>
<dbReference type="InterPro" id="IPR011701">
    <property type="entry name" value="MFS"/>
</dbReference>
<name>A0A6A6TRL4_9PLEO</name>
<dbReference type="GO" id="GO:0022857">
    <property type="term" value="F:transmembrane transporter activity"/>
    <property type="evidence" value="ECO:0007669"/>
    <property type="project" value="InterPro"/>
</dbReference>
<dbReference type="AlphaFoldDB" id="A0A6A6TRL4"/>
<dbReference type="Pfam" id="PF07690">
    <property type="entry name" value="MFS_1"/>
    <property type="match status" value="1"/>
</dbReference>
<feature type="transmembrane region" description="Helical" evidence="8">
    <location>
        <begin position="177"/>
        <end position="198"/>
    </location>
</feature>
<evidence type="ECO:0000256" key="1">
    <source>
        <dbReference type="ARBA" id="ARBA00004127"/>
    </source>
</evidence>
<dbReference type="PANTHER" id="PTHR23514:SF3">
    <property type="entry name" value="BYPASS OF STOP CODON PROTEIN 6"/>
    <property type="match status" value="1"/>
</dbReference>